<organism evidence="2 3">
    <name type="scientific">Pseudonocardia adelaidensis</name>
    <dbReference type="NCBI Taxonomy" id="648754"/>
    <lineage>
        <taxon>Bacteria</taxon>
        <taxon>Bacillati</taxon>
        <taxon>Actinomycetota</taxon>
        <taxon>Actinomycetes</taxon>
        <taxon>Pseudonocardiales</taxon>
        <taxon>Pseudonocardiaceae</taxon>
        <taxon>Pseudonocardia</taxon>
    </lineage>
</organism>
<evidence type="ECO:0000313" key="3">
    <source>
        <dbReference type="Proteomes" id="UP001500804"/>
    </source>
</evidence>
<feature type="region of interest" description="Disordered" evidence="1">
    <location>
        <begin position="110"/>
        <end position="132"/>
    </location>
</feature>
<reference evidence="3" key="1">
    <citation type="journal article" date="2019" name="Int. J. Syst. Evol. Microbiol.">
        <title>The Global Catalogue of Microorganisms (GCM) 10K type strain sequencing project: providing services to taxonomists for standard genome sequencing and annotation.</title>
        <authorList>
            <consortium name="The Broad Institute Genomics Platform"/>
            <consortium name="The Broad Institute Genome Sequencing Center for Infectious Disease"/>
            <person name="Wu L."/>
            <person name="Ma J."/>
        </authorList>
    </citation>
    <scope>NUCLEOTIDE SEQUENCE [LARGE SCALE GENOMIC DNA]</scope>
    <source>
        <strain evidence="3">JCM 18302</strain>
    </source>
</reference>
<proteinExistence type="predicted"/>
<protein>
    <recommendedName>
        <fullName evidence="4">Secreted protein</fullName>
    </recommendedName>
</protein>
<dbReference type="Proteomes" id="UP001500804">
    <property type="component" value="Unassembled WGS sequence"/>
</dbReference>
<evidence type="ECO:0000313" key="2">
    <source>
        <dbReference type="EMBL" id="GAA5123103.1"/>
    </source>
</evidence>
<feature type="compositionally biased region" description="Low complexity" evidence="1">
    <location>
        <begin position="26"/>
        <end position="47"/>
    </location>
</feature>
<evidence type="ECO:0000256" key="1">
    <source>
        <dbReference type="SAM" id="MobiDB-lite"/>
    </source>
</evidence>
<dbReference type="EMBL" id="BAABJO010000011">
    <property type="protein sequence ID" value="GAA5123103.1"/>
    <property type="molecule type" value="Genomic_DNA"/>
</dbReference>
<keyword evidence="3" id="KW-1185">Reference proteome</keyword>
<feature type="compositionally biased region" description="Low complexity" evidence="1">
    <location>
        <begin position="110"/>
        <end position="128"/>
    </location>
</feature>
<feature type="region of interest" description="Disordered" evidence="1">
    <location>
        <begin position="26"/>
        <end position="56"/>
    </location>
</feature>
<accession>A0ABP9NJS1</accession>
<sequence>MRSAVVTPRPLPAVLVVPLPVQPAPQSTSTTASLLPPLPAASSPSAPDRLRVEHPPPETVHRALPLVADSDPPAAAFVAAFVAPGVPAFALWPASVLLLAEPVHVAAQSTSASATTSSVESSSPRSTVLEVPHPPAPSQCAVLLPCRLVWPVSASAA</sequence>
<gene>
    <name evidence="2" type="ORF">GCM10023320_34400</name>
</gene>
<evidence type="ECO:0008006" key="4">
    <source>
        <dbReference type="Google" id="ProtNLM"/>
    </source>
</evidence>
<comment type="caution">
    <text evidence="2">The sequence shown here is derived from an EMBL/GenBank/DDBJ whole genome shotgun (WGS) entry which is preliminary data.</text>
</comment>
<name>A0ABP9NJS1_9PSEU</name>